<organism evidence="1 2">
    <name type="scientific">Suillus discolor</name>
    <dbReference type="NCBI Taxonomy" id="1912936"/>
    <lineage>
        <taxon>Eukaryota</taxon>
        <taxon>Fungi</taxon>
        <taxon>Dikarya</taxon>
        <taxon>Basidiomycota</taxon>
        <taxon>Agaricomycotina</taxon>
        <taxon>Agaricomycetes</taxon>
        <taxon>Agaricomycetidae</taxon>
        <taxon>Boletales</taxon>
        <taxon>Suillineae</taxon>
        <taxon>Suillaceae</taxon>
        <taxon>Suillus</taxon>
    </lineage>
</organism>
<dbReference type="RefSeq" id="XP_041294162.1">
    <property type="nucleotide sequence ID" value="XM_041433552.1"/>
</dbReference>
<gene>
    <name evidence="1" type="ORF">F5147DRAFT_651760</name>
</gene>
<dbReference type="Proteomes" id="UP000823399">
    <property type="component" value="Unassembled WGS sequence"/>
</dbReference>
<evidence type="ECO:0000313" key="2">
    <source>
        <dbReference type="Proteomes" id="UP000823399"/>
    </source>
</evidence>
<keyword evidence="2" id="KW-1185">Reference proteome</keyword>
<reference evidence="1" key="1">
    <citation type="journal article" date="2020" name="New Phytol.">
        <title>Comparative genomics reveals dynamic genome evolution in host specialist ectomycorrhizal fungi.</title>
        <authorList>
            <person name="Lofgren L.A."/>
            <person name="Nguyen N.H."/>
            <person name="Vilgalys R."/>
            <person name="Ruytinx J."/>
            <person name="Liao H.L."/>
            <person name="Branco S."/>
            <person name="Kuo A."/>
            <person name="LaButti K."/>
            <person name="Lipzen A."/>
            <person name="Andreopoulos W."/>
            <person name="Pangilinan J."/>
            <person name="Riley R."/>
            <person name="Hundley H."/>
            <person name="Na H."/>
            <person name="Barry K."/>
            <person name="Grigoriev I.V."/>
            <person name="Stajich J.E."/>
            <person name="Kennedy P.G."/>
        </authorList>
    </citation>
    <scope>NUCLEOTIDE SEQUENCE</scope>
    <source>
        <strain evidence="1">FC423</strain>
    </source>
</reference>
<evidence type="ECO:0000313" key="1">
    <source>
        <dbReference type="EMBL" id="KAG2110572.1"/>
    </source>
</evidence>
<dbReference type="EMBL" id="JABBWM010000020">
    <property type="protein sequence ID" value="KAG2110572.1"/>
    <property type="molecule type" value="Genomic_DNA"/>
</dbReference>
<dbReference type="OrthoDB" id="17560at2759"/>
<sequence length="216" mass="23424">MNFCNDCIQGVRHVASLGTLETTVAGVTCYVATPTVDDAKDKVILLPDAFGMSINAQLLADDFVRNGFKAQTIIRVVAIDYFGIPADRPFKLKASLLLADAFINKSSPLTSHSTTLSNVPSSPTSHLPNDLETYFSKSAAPILINSCEHDRLFCAEAQTKADAIFGDEKFAPGYRREYFPRCTHGVTVLGDLSNSLVKAGKEGSAMANVEFFLEHL</sequence>
<protein>
    <submittedName>
        <fullName evidence="1">Alpha beta-hydrolase</fullName>
    </submittedName>
</protein>
<dbReference type="AlphaFoldDB" id="A0A9P7JVE7"/>
<proteinExistence type="predicted"/>
<comment type="caution">
    <text evidence="1">The sequence shown here is derived from an EMBL/GenBank/DDBJ whole genome shotgun (WGS) entry which is preliminary data.</text>
</comment>
<dbReference type="GeneID" id="64695811"/>
<name>A0A9P7JVE7_9AGAM</name>
<accession>A0A9P7JVE7</accession>